<dbReference type="OrthoDB" id="10660897at2759"/>
<dbReference type="Proteomes" id="UP000094526">
    <property type="component" value="Unassembled WGS sequence"/>
</dbReference>
<protein>
    <submittedName>
        <fullName evidence="1">Uncharacterized protein</fullName>
    </submittedName>
</protein>
<keyword evidence="2" id="KW-1185">Reference proteome</keyword>
<name>A0A1C1D312_9EURO</name>
<reference evidence="2" key="1">
    <citation type="submission" date="2015-07" db="EMBL/GenBank/DDBJ databases">
        <authorList>
            <person name="Teixeira M.M."/>
            <person name="Souza R.C."/>
            <person name="Almeida L.G."/>
            <person name="Vicente V.A."/>
            <person name="de Hoog S."/>
            <person name="Bocca A.L."/>
            <person name="de Almeida S.R."/>
            <person name="Vasconcelos A.T."/>
            <person name="Felipe M.S."/>
        </authorList>
    </citation>
    <scope>NUCLEOTIDE SEQUENCE [LARGE SCALE GENOMIC DNA]</scope>
    <source>
        <strain evidence="2">KSF</strain>
    </source>
</reference>
<organism evidence="1 2">
    <name type="scientific">Cladophialophora carrionii</name>
    <dbReference type="NCBI Taxonomy" id="86049"/>
    <lineage>
        <taxon>Eukaryota</taxon>
        <taxon>Fungi</taxon>
        <taxon>Dikarya</taxon>
        <taxon>Ascomycota</taxon>
        <taxon>Pezizomycotina</taxon>
        <taxon>Eurotiomycetes</taxon>
        <taxon>Chaetothyriomycetidae</taxon>
        <taxon>Chaetothyriales</taxon>
        <taxon>Herpotrichiellaceae</taxon>
        <taxon>Cladophialophora</taxon>
    </lineage>
</organism>
<dbReference type="EMBL" id="LGRB01000001">
    <property type="protein sequence ID" value="OCT55131.1"/>
    <property type="molecule type" value="Genomic_DNA"/>
</dbReference>
<dbReference type="VEuPathDB" id="FungiDB:CLCR_00027"/>
<proteinExistence type="predicted"/>
<sequence>MATWGFFIAPGDELFYDSGVTTDADQKPILVKNRAPLVVDRLRVKRDAAARPIRGRNERFLWEWWDPDQDEWLEIGLASGPKELEEKVFDFFVRAFGGWDVTGPDGSIKRGIGSWDRFSWVRAGVFGPQTLGSCRSEYWEQQRAHHQQQPQQQQQ</sequence>
<dbReference type="VEuPathDB" id="FungiDB:G647_00016"/>
<evidence type="ECO:0000313" key="1">
    <source>
        <dbReference type="EMBL" id="OCT55131.1"/>
    </source>
</evidence>
<accession>A0A1C1D312</accession>
<evidence type="ECO:0000313" key="2">
    <source>
        <dbReference type="Proteomes" id="UP000094526"/>
    </source>
</evidence>
<dbReference type="AlphaFoldDB" id="A0A1C1D312"/>
<gene>
    <name evidence="1" type="ORF">CLCR_00027</name>
</gene>
<comment type="caution">
    <text evidence="1">The sequence shown here is derived from an EMBL/GenBank/DDBJ whole genome shotgun (WGS) entry which is preliminary data.</text>
</comment>